<dbReference type="CTD" id="10669"/>
<evidence type="ECO:0000256" key="5">
    <source>
        <dbReference type="SAM" id="MobiDB-lite"/>
    </source>
</evidence>
<feature type="region of interest" description="Disordered" evidence="5">
    <location>
        <begin position="23"/>
        <end position="50"/>
    </location>
</feature>
<protein>
    <submittedName>
        <fullName evidence="9">Cell growth regulator with EF hand domain protein 1</fullName>
    </submittedName>
</protein>
<dbReference type="PROSITE" id="PS00018">
    <property type="entry name" value="EF_HAND_1"/>
    <property type="match status" value="2"/>
</dbReference>
<gene>
    <name evidence="9" type="primary">CGREF1</name>
</gene>
<accession>A0A6J3CT05</accession>
<dbReference type="GeneID" id="116487545"/>
<feature type="chain" id="PRO_5026936807" evidence="6">
    <location>
        <begin position="22"/>
        <end position="265"/>
    </location>
</feature>
<keyword evidence="4" id="KW-0106">Calcium</keyword>
<reference evidence="9" key="1">
    <citation type="submission" date="2025-08" db="UniProtKB">
        <authorList>
            <consortium name="RefSeq"/>
        </authorList>
    </citation>
    <scope>IDENTIFICATION</scope>
    <source>
        <tissue evidence="9">Lung</tissue>
    </source>
</reference>
<dbReference type="AlphaFoldDB" id="A0A6J3CT05"/>
<dbReference type="InParanoid" id="A0A6J3CT05"/>
<dbReference type="Gene3D" id="1.10.238.10">
    <property type="entry name" value="EF-hand"/>
    <property type="match status" value="1"/>
</dbReference>
<dbReference type="InterPro" id="IPR011992">
    <property type="entry name" value="EF-hand-dom_pair"/>
</dbReference>
<keyword evidence="8" id="KW-1185">Reference proteome</keyword>
<keyword evidence="3" id="KW-0677">Repeat</keyword>
<dbReference type="InterPro" id="IPR018247">
    <property type="entry name" value="EF_Hand_1_Ca_BS"/>
</dbReference>
<keyword evidence="1" id="KW-0479">Metal-binding</keyword>
<feature type="compositionally biased region" description="Gly residues" evidence="5">
    <location>
        <begin position="160"/>
        <end position="177"/>
    </location>
</feature>
<dbReference type="InterPro" id="IPR002048">
    <property type="entry name" value="EF_hand_dom"/>
</dbReference>
<dbReference type="PANTHER" id="PTHR23104:SF15">
    <property type="entry name" value="CELL GROWTH REGULATOR WITH EF HAND DOMAIN PROTEIN 1"/>
    <property type="match status" value="1"/>
</dbReference>
<dbReference type="Proteomes" id="UP000504639">
    <property type="component" value="Chromosome 3"/>
</dbReference>
<dbReference type="RefSeq" id="XP_032040433.1">
    <property type="nucleotide sequence ID" value="XM_032184542.1"/>
</dbReference>
<feature type="signal peptide" evidence="6">
    <location>
        <begin position="1"/>
        <end position="21"/>
    </location>
</feature>
<proteinExistence type="predicted"/>
<evidence type="ECO:0000256" key="3">
    <source>
        <dbReference type="ARBA" id="ARBA00022737"/>
    </source>
</evidence>
<name>A0A6J3CT05_AYTFU</name>
<dbReference type="PANTHER" id="PTHR23104">
    <property type="entry name" value="MULTIPLE COAGULATION FACTOR DEFICIENCY PROTEIN 2 NEURAL STEM CELL DERIVED NEURONAL SURVIVAL PROTEIN"/>
    <property type="match status" value="1"/>
</dbReference>
<feature type="compositionally biased region" description="Pro residues" evidence="5">
    <location>
        <begin position="35"/>
        <end position="50"/>
    </location>
</feature>
<sequence>MGTPRAAPLLPLLLLLPAACAAPRDGGHRSEAPPATRPDPGPDPLSPEPPALQLLRSAVRSLGQPEQDAEAMTREQALLYLFALYDHDRSGRLDGLELLQLLGAVLAQGGTGQPSPEAVAVLVDRALERQDRSGDGLLDPSELLLPGGEKGPPGEPLVGAGVGQEGMVGGHVEGPGGRVETPTVDEGMPAVDAGTSSPEPGPAEGQGLPDAAHPEGQGDPGAGAPQGEVMEVEGAPKNGAPENEAPTDEVPRAEAAPALEDPGEM</sequence>
<evidence type="ECO:0000256" key="1">
    <source>
        <dbReference type="ARBA" id="ARBA00022723"/>
    </source>
</evidence>
<evidence type="ECO:0000256" key="4">
    <source>
        <dbReference type="ARBA" id="ARBA00022837"/>
    </source>
</evidence>
<dbReference type="SUPFAM" id="SSF47473">
    <property type="entry name" value="EF-hand"/>
    <property type="match status" value="1"/>
</dbReference>
<feature type="domain" description="EF-hand" evidence="7">
    <location>
        <begin position="73"/>
        <end position="108"/>
    </location>
</feature>
<evidence type="ECO:0000313" key="9">
    <source>
        <dbReference type="RefSeq" id="XP_032040433.1"/>
    </source>
</evidence>
<dbReference type="InterPro" id="IPR052110">
    <property type="entry name" value="MCFD2-like"/>
</dbReference>
<keyword evidence="2 6" id="KW-0732">Signal</keyword>
<dbReference type="KEGG" id="aful:116487545"/>
<evidence type="ECO:0000313" key="8">
    <source>
        <dbReference type="Proteomes" id="UP000504639"/>
    </source>
</evidence>
<evidence type="ECO:0000256" key="6">
    <source>
        <dbReference type="SAM" id="SignalP"/>
    </source>
</evidence>
<evidence type="ECO:0000256" key="2">
    <source>
        <dbReference type="ARBA" id="ARBA00022729"/>
    </source>
</evidence>
<organism evidence="8 9">
    <name type="scientific">Aythya fuligula</name>
    <name type="common">Tufted duck</name>
    <name type="synonym">Anas fuligula</name>
    <dbReference type="NCBI Taxonomy" id="219594"/>
    <lineage>
        <taxon>Eukaryota</taxon>
        <taxon>Metazoa</taxon>
        <taxon>Chordata</taxon>
        <taxon>Craniata</taxon>
        <taxon>Vertebrata</taxon>
        <taxon>Euteleostomi</taxon>
        <taxon>Archelosauria</taxon>
        <taxon>Archosauria</taxon>
        <taxon>Dinosauria</taxon>
        <taxon>Saurischia</taxon>
        <taxon>Theropoda</taxon>
        <taxon>Coelurosauria</taxon>
        <taxon>Aves</taxon>
        <taxon>Neognathae</taxon>
        <taxon>Galloanserae</taxon>
        <taxon>Anseriformes</taxon>
        <taxon>Anatidae</taxon>
        <taxon>Aythyinae</taxon>
        <taxon>Aythya</taxon>
    </lineage>
</organism>
<dbReference type="PROSITE" id="PS50222">
    <property type="entry name" value="EF_HAND_2"/>
    <property type="match status" value="1"/>
</dbReference>
<dbReference type="GO" id="GO:0005509">
    <property type="term" value="F:calcium ion binding"/>
    <property type="evidence" value="ECO:0007669"/>
    <property type="project" value="InterPro"/>
</dbReference>
<feature type="region of interest" description="Disordered" evidence="5">
    <location>
        <begin position="132"/>
        <end position="265"/>
    </location>
</feature>
<evidence type="ECO:0000259" key="7">
    <source>
        <dbReference type="PROSITE" id="PS50222"/>
    </source>
</evidence>